<evidence type="ECO:0000256" key="1">
    <source>
        <dbReference type="SAM" id="Phobius"/>
    </source>
</evidence>
<dbReference type="STRING" id="1437606.BBOH_1355"/>
<name>A0A086ZEZ3_9BIFI</name>
<dbReference type="InterPro" id="IPR011044">
    <property type="entry name" value="Quino_amine_DH_bsu"/>
</dbReference>
<keyword evidence="1" id="KW-0472">Membrane</keyword>
<dbReference type="Pfam" id="PF25549">
    <property type="entry name" value="DUF7927"/>
    <property type="match status" value="3"/>
</dbReference>
<dbReference type="AlphaFoldDB" id="A0A086ZEZ3"/>
<feature type="transmembrane region" description="Helical" evidence="1">
    <location>
        <begin position="882"/>
        <end position="902"/>
    </location>
</feature>
<keyword evidence="1" id="KW-0812">Transmembrane</keyword>
<evidence type="ECO:0000259" key="2">
    <source>
        <dbReference type="Pfam" id="PF25549"/>
    </source>
</evidence>
<proteinExistence type="predicted"/>
<dbReference type="InterPro" id="IPR057687">
    <property type="entry name" value="DUF7927"/>
</dbReference>
<dbReference type="EMBL" id="JGYP01000004">
    <property type="protein sequence ID" value="KFI45093.1"/>
    <property type="molecule type" value="Genomic_DNA"/>
</dbReference>
<sequence>MTVLSVPVFAHARMRDGNGEYAVSAVSSKQIKLSRLSARSIVDKDFPKLGETARFGESSNDRQGYGAAAYDNKLAYVVNQGIPGKVGDGAVALETFNGSYEDKETDTAKWTGNNDYESGRPSGTVLLTPPSGSNASGFGYGVAMNERYVVVSAKWSQQVFVYDSSGAYLTTIEKPADGERYAVDNFAESIALNGDNLLVGAPNSTVDDREDAGMAFAINVSASSDPAVPLLAPRSDPSIREGALVGQTVALASGHWALGAPGYVTAAGDRGYITGLVQMFDGGSFTRDLTVDMAKGSYPPADDTSVAGLGRSLVFSSDGKKLYAGNPSCDSDSVWKRQVGRVLTFDVKTGAEESEIAVDGGTYVGGALAVDVSNVGNDTLYVSYQSDDGVAGCVAGYAVTSKGIQYRQSISPFEYTDSRLGAQGLLGGAIVAFSHTSETTVDGVLKKARHQRVLVTGLDYIYLFEDQLPLELRKVADPVTGKRVFPGQTISYSLEINNLNPRTSPVFTSVVDDLSEVLGYADKSQITDLSSTGSGFPTFDATSRKLNWSGSVPGRGSVSLGYKMTVKKSQDASYYNSIVRNHFASDCSDDRPVTEHKLGKIDVQKSIADKKDHVLPSDAVLGRDQDYTYRLTIANATDTDSPVATVTDDMSAVIDDADFNADHVVVDPAVAGPVQYDTGSHRLTWSGALKSGAKVSILVPIHTHKSDNASGDKAMRNGLINDRGPDAGDVVNSIGDVGLDKVPENAQGGRIAQVARGKSVRYKITYTNKTGVTLYNASIVDDLSDVLTNGEGPTDLKAVSSVAGHVVAQPESSGGYLRWSDTSGIKPAEVVTITYVMNVKNDAARNSNLVNSVTSAQSPDRPEASVKVFIPVFDLPMSGGRLILMALLLIPGIALIIVAVLIKRYRQTA</sequence>
<evidence type="ECO:0000313" key="4">
    <source>
        <dbReference type="Proteomes" id="UP000029096"/>
    </source>
</evidence>
<keyword evidence="1" id="KW-1133">Transmembrane helix</keyword>
<dbReference type="SUPFAM" id="SSF50969">
    <property type="entry name" value="YVTN repeat-like/Quinoprotein amine dehydrogenase"/>
    <property type="match status" value="1"/>
</dbReference>
<gene>
    <name evidence="3" type="ORF">BBOH_1355</name>
</gene>
<feature type="domain" description="DUF7927" evidence="2">
    <location>
        <begin position="617"/>
        <end position="727"/>
    </location>
</feature>
<evidence type="ECO:0000313" key="3">
    <source>
        <dbReference type="EMBL" id="KFI45093.1"/>
    </source>
</evidence>
<protein>
    <submittedName>
        <fullName evidence="3">Putative fimbrial subunit FimB</fullName>
    </submittedName>
</protein>
<dbReference type="Gene3D" id="2.60.40.740">
    <property type="match status" value="1"/>
</dbReference>
<dbReference type="Proteomes" id="UP000029096">
    <property type="component" value="Unassembled WGS sequence"/>
</dbReference>
<accession>A0A086ZEZ3</accession>
<organism evidence="3 4">
    <name type="scientific">Bifidobacterium bohemicum DSM 22767</name>
    <dbReference type="NCBI Taxonomy" id="1437606"/>
    <lineage>
        <taxon>Bacteria</taxon>
        <taxon>Bacillati</taxon>
        <taxon>Actinomycetota</taxon>
        <taxon>Actinomycetes</taxon>
        <taxon>Bifidobacteriales</taxon>
        <taxon>Bifidobacteriaceae</taxon>
        <taxon>Bifidobacterium</taxon>
    </lineage>
</organism>
<comment type="caution">
    <text evidence="3">The sequence shown here is derived from an EMBL/GenBank/DDBJ whole genome shotgun (WGS) entry which is preliminary data.</text>
</comment>
<keyword evidence="4" id="KW-1185">Reference proteome</keyword>
<dbReference type="eggNOG" id="COG1361">
    <property type="taxonomic scope" value="Bacteria"/>
</dbReference>
<feature type="domain" description="DUF7927" evidence="2">
    <location>
        <begin position="470"/>
        <end position="593"/>
    </location>
</feature>
<feature type="domain" description="DUF7927" evidence="2">
    <location>
        <begin position="752"/>
        <end position="860"/>
    </location>
</feature>
<reference evidence="3 4" key="1">
    <citation type="submission" date="2014-03" db="EMBL/GenBank/DDBJ databases">
        <title>Genomics of Bifidobacteria.</title>
        <authorList>
            <person name="Ventura M."/>
            <person name="Milani C."/>
            <person name="Lugli G.A."/>
        </authorList>
    </citation>
    <scope>NUCLEOTIDE SEQUENCE [LARGE SCALE GENOMIC DNA]</scope>
    <source>
        <strain evidence="3 4">DSM 22767</strain>
    </source>
</reference>